<feature type="domain" description="C2H2-type" evidence="11">
    <location>
        <begin position="354"/>
        <end position="382"/>
    </location>
</feature>
<evidence type="ECO:0000256" key="10">
    <source>
        <dbReference type="SAM" id="MobiDB-lite"/>
    </source>
</evidence>
<dbReference type="SUPFAM" id="SSF57667">
    <property type="entry name" value="beta-beta-alpha zinc fingers"/>
    <property type="match status" value="6"/>
</dbReference>
<dbReference type="GO" id="GO:0000978">
    <property type="term" value="F:RNA polymerase II cis-regulatory region sequence-specific DNA binding"/>
    <property type="evidence" value="ECO:0007669"/>
    <property type="project" value="TreeGrafter"/>
</dbReference>
<keyword evidence="4 9" id="KW-0863">Zinc-finger</keyword>
<evidence type="ECO:0000313" key="13">
    <source>
        <dbReference type="Proteomes" id="UP000479190"/>
    </source>
</evidence>
<evidence type="ECO:0000259" key="11">
    <source>
        <dbReference type="PROSITE" id="PS50157"/>
    </source>
</evidence>
<keyword evidence="5" id="KW-0862">Zinc</keyword>
<evidence type="ECO:0000256" key="4">
    <source>
        <dbReference type="ARBA" id="ARBA00022771"/>
    </source>
</evidence>
<evidence type="ECO:0000256" key="3">
    <source>
        <dbReference type="ARBA" id="ARBA00022737"/>
    </source>
</evidence>
<feature type="domain" description="C2H2-type" evidence="11">
    <location>
        <begin position="296"/>
        <end position="324"/>
    </location>
</feature>
<dbReference type="InterPro" id="IPR013087">
    <property type="entry name" value="Znf_C2H2_type"/>
</dbReference>
<dbReference type="FunFam" id="3.30.160.60:FF:000446">
    <property type="entry name" value="Zinc finger protein"/>
    <property type="match status" value="1"/>
</dbReference>
<dbReference type="GO" id="GO:0001227">
    <property type="term" value="F:DNA-binding transcription repressor activity, RNA polymerase II-specific"/>
    <property type="evidence" value="ECO:0007669"/>
    <property type="project" value="TreeGrafter"/>
</dbReference>
<dbReference type="Gene3D" id="3.30.160.60">
    <property type="entry name" value="Classic Zinc Finger"/>
    <property type="match status" value="9"/>
</dbReference>
<proteinExistence type="predicted"/>
<gene>
    <name evidence="12" type="ORF">TBRA_LOCUS15418</name>
</gene>
<feature type="domain" description="C2H2-type" evidence="11">
    <location>
        <begin position="238"/>
        <end position="266"/>
    </location>
</feature>
<keyword evidence="13" id="KW-1185">Reference proteome</keyword>
<organism evidence="12 13">
    <name type="scientific">Trichogramma brassicae</name>
    <dbReference type="NCBI Taxonomy" id="86971"/>
    <lineage>
        <taxon>Eukaryota</taxon>
        <taxon>Metazoa</taxon>
        <taxon>Ecdysozoa</taxon>
        <taxon>Arthropoda</taxon>
        <taxon>Hexapoda</taxon>
        <taxon>Insecta</taxon>
        <taxon>Pterygota</taxon>
        <taxon>Neoptera</taxon>
        <taxon>Endopterygota</taxon>
        <taxon>Hymenoptera</taxon>
        <taxon>Apocrita</taxon>
        <taxon>Proctotrupomorpha</taxon>
        <taxon>Chalcidoidea</taxon>
        <taxon>Trichogrammatidae</taxon>
        <taxon>Trichogramma</taxon>
    </lineage>
</organism>
<evidence type="ECO:0000256" key="8">
    <source>
        <dbReference type="ARBA" id="ARBA00023242"/>
    </source>
</evidence>
<feature type="domain" description="C2H2-type" evidence="11">
    <location>
        <begin position="267"/>
        <end position="295"/>
    </location>
</feature>
<sequence length="635" mass="73971">MAVFIAVTYIQGTRNFSDRHHCPVAFERDPAEETPPPIVKVYVLNDPEHRTEYFMCSNTGGFAWILSHIIYFLARKFIQNVNRINSFEIHIVRITVIQETMSFLRRWRRQRNTHKPAADARPRRRAAALFSTRARGRTYRVYIQSICECDFFLCTFVMIPRCPSPCEPRGAMFNIGRKDYACDKCEKKFERKSRMLFHQKTVHEGRRDYACDRCEKKFTQKVHLLVHHRTVHEARKDYPCDKCDKKFGKKSHLLRHHKIVHENRKDHACDKCEKKLATKQNLRLHQQMVHEGRKDYVCDKCDKVFAKKSNLLVHQKIAHEGRKDYECDKCEKKLTTKQNLHLHQKTVHDGHKDYGCDICEKKFGQRVNLLLHQKIFHEGRKDYACDKCEKKFGQKGTLRTHQKTVHENRKDFACYKCEKKFERKSCLLLHQKTVHEGRKDFTCDKCDKKFGYKSTLLSHMKTVHEGRKDYACDKCKKNFGQKQYLLLHQKTVHEGRKDFACDKCDLHKNQVYSNTKRQSTKSQIEGSNVYFYHHDGENSNSTDFFEPEFIAKCSGVQPFSSRASTRNGQCFSSPISKNSSTKSSSKFSRLQTMCSGVVSLALAKLESAPLLSSDSTASSLSSVRAKCNGVLPDSS</sequence>
<dbReference type="AlphaFoldDB" id="A0A6H5J5Q1"/>
<dbReference type="PANTHER" id="PTHR24399:SF23">
    <property type="entry name" value="C2H2-TYPE DOMAIN-CONTAINING PROTEIN"/>
    <property type="match status" value="1"/>
</dbReference>
<dbReference type="InterPro" id="IPR036236">
    <property type="entry name" value="Znf_C2H2_sf"/>
</dbReference>
<evidence type="ECO:0000256" key="2">
    <source>
        <dbReference type="ARBA" id="ARBA00022723"/>
    </source>
</evidence>
<dbReference type="SMART" id="SM00355">
    <property type="entry name" value="ZnF_C2H2"/>
    <property type="match status" value="11"/>
</dbReference>
<feature type="region of interest" description="Disordered" evidence="10">
    <location>
        <begin position="562"/>
        <end position="583"/>
    </location>
</feature>
<dbReference type="PROSITE" id="PS50157">
    <property type="entry name" value="ZINC_FINGER_C2H2_2"/>
    <property type="match status" value="11"/>
</dbReference>
<keyword evidence="7" id="KW-0804">Transcription</keyword>
<feature type="domain" description="C2H2-type" evidence="11">
    <location>
        <begin position="470"/>
        <end position="498"/>
    </location>
</feature>
<feature type="compositionally biased region" description="Polar residues" evidence="10">
    <location>
        <begin position="562"/>
        <end position="571"/>
    </location>
</feature>
<feature type="domain" description="C2H2-type" evidence="11">
    <location>
        <begin position="412"/>
        <end position="440"/>
    </location>
</feature>
<evidence type="ECO:0000256" key="5">
    <source>
        <dbReference type="ARBA" id="ARBA00022833"/>
    </source>
</evidence>
<keyword evidence="2" id="KW-0479">Metal-binding</keyword>
<reference evidence="12 13" key="1">
    <citation type="submission" date="2020-02" db="EMBL/GenBank/DDBJ databases">
        <authorList>
            <person name="Ferguson B K."/>
        </authorList>
    </citation>
    <scope>NUCLEOTIDE SEQUENCE [LARGE SCALE GENOMIC DNA]</scope>
</reference>
<feature type="domain" description="C2H2-type" evidence="11">
    <location>
        <begin position="441"/>
        <end position="469"/>
    </location>
</feature>
<dbReference type="Pfam" id="PF00096">
    <property type="entry name" value="zf-C2H2"/>
    <property type="match status" value="9"/>
</dbReference>
<keyword evidence="6" id="KW-0805">Transcription regulation</keyword>
<feature type="domain" description="C2H2-type" evidence="11">
    <location>
        <begin position="325"/>
        <end position="353"/>
    </location>
</feature>
<dbReference type="PANTHER" id="PTHR24399">
    <property type="entry name" value="ZINC FINGER AND BTB DOMAIN-CONTAINING"/>
    <property type="match status" value="1"/>
</dbReference>
<dbReference type="OrthoDB" id="6077919at2759"/>
<protein>
    <recommendedName>
        <fullName evidence="11">C2H2-type domain-containing protein</fullName>
    </recommendedName>
</protein>
<dbReference type="FunFam" id="3.30.160.60:FF:000624">
    <property type="entry name" value="zinc finger protein 697"/>
    <property type="match status" value="1"/>
</dbReference>
<name>A0A6H5J5Q1_9HYME</name>
<evidence type="ECO:0000313" key="12">
    <source>
        <dbReference type="EMBL" id="CAB0043830.1"/>
    </source>
</evidence>
<keyword evidence="3" id="KW-0677">Repeat</keyword>
<dbReference type="PROSITE" id="PS00028">
    <property type="entry name" value="ZINC_FINGER_C2H2_1"/>
    <property type="match status" value="11"/>
</dbReference>
<dbReference type="FunFam" id="3.30.160.60:FF:000100">
    <property type="entry name" value="Zinc finger 45-like"/>
    <property type="match status" value="2"/>
</dbReference>
<dbReference type="GO" id="GO:0005654">
    <property type="term" value="C:nucleoplasm"/>
    <property type="evidence" value="ECO:0007669"/>
    <property type="project" value="TreeGrafter"/>
</dbReference>
<feature type="domain" description="C2H2-type" evidence="11">
    <location>
        <begin position="383"/>
        <end position="411"/>
    </location>
</feature>
<feature type="domain" description="C2H2-type" evidence="11">
    <location>
        <begin position="180"/>
        <end position="208"/>
    </location>
</feature>
<evidence type="ECO:0000256" key="9">
    <source>
        <dbReference type="PROSITE-ProRule" id="PRU00042"/>
    </source>
</evidence>
<evidence type="ECO:0000256" key="1">
    <source>
        <dbReference type="ARBA" id="ARBA00004123"/>
    </source>
</evidence>
<dbReference type="GO" id="GO:0008270">
    <property type="term" value="F:zinc ion binding"/>
    <property type="evidence" value="ECO:0007669"/>
    <property type="project" value="UniProtKB-KW"/>
</dbReference>
<accession>A0A6H5J5Q1</accession>
<feature type="compositionally biased region" description="Low complexity" evidence="10">
    <location>
        <begin position="572"/>
        <end position="583"/>
    </location>
</feature>
<dbReference type="EMBL" id="CADCXV010001349">
    <property type="protein sequence ID" value="CAB0043830.1"/>
    <property type="molecule type" value="Genomic_DNA"/>
</dbReference>
<keyword evidence="8" id="KW-0539">Nucleus</keyword>
<dbReference type="Proteomes" id="UP000479190">
    <property type="component" value="Unassembled WGS sequence"/>
</dbReference>
<feature type="domain" description="C2H2-type" evidence="11">
    <location>
        <begin position="209"/>
        <end position="237"/>
    </location>
</feature>
<evidence type="ECO:0000256" key="7">
    <source>
        <dbReference type="ARBA" id="ARBA00023163"/>
    </source>
</evidence>
<comment type="subcellular location">
    <subcellularLocation>
        <location evidence="1">Nucleus</location>
    </subcellularLocation>
</comment>
<evidence type="ECO:0000256" key="6">
    <source>
        <dbReference type="ARBA" id="ARBA00023015"/>
    </source>
</evidence>
<dbReference type="GO" id="GO:0048598">
    <property type="term" value="P:embryonic morphogenesis"/>
    <property type="evidence" value="ECO:0007669"/>
    <property type="project" value="UniProtKB-ARBA"/>
</dbReference>